<dbReference type="Proteomes" id="UP000664781">
    <property type="component" value="Unassembled WGS sequence"/>
</dbReference>
<reference evidence="1" key="1">
    <citation type="submission" date="2021-03" db="EMBL/GenBank/DDBJ databases">
        <title>Streptomyces strains.</title>
        <authorList>
            <person name="Lund M.B."/>
            <person name="Toerring T."/>
        </authorList>
    </citation>
    <scope>NUCLEOTIDE SEQUENCE</scope>
    <source>
        <strain evidence="1">JCM 4242</strain>
    </source>
</reference>
<dbReference type="AlphaFoldDB" id="A0A939FPN2"/>
<comment type="caution">
    <text evidence="1">The sequence shown here is derived from an EMBL/GenBank/DDBJ whole genome shotgun (WGS) entry which is preliminary data.</text>
</comment>
<gene>
    <name evidence="1" type="ORF">J1792_20040</name>
</gene>
<accession>A0A939FPN2</accession>
<keyword evidence="2" id="KW-1185">Reference proteome</keyword>
<dbReference type="RefSeq" id="WP_086572422.1">
    <property type="nucleotide sequence ID" value="NZ_JAFMOF010000003.1"/>
</dbReference>
<proteinExistence type="predicted"/>
<dbReference type="EMBL" id="JAFMOF010000003">
    <property type="protein sequence ID" value="MBO0654984.1"/>
    <property type="molecule type" value="Genomic_DNA"/>
</dbReference>
<name>A0A939FPN2_9ACTN</name>
<evidence type="ECO:0000313" key="2">
    <source>
        <dbReference type="Proteomes" id="UP000664781"/>
    </source>
</evidence>
<sequence length="167" mass="18703">MSQAVDAVEAAAIALTEGSWVPSDYELGLAREFLTRREQLEQRLLPGMPACPQAQGWVSQHVLWLEDVARLADELLATWRDWLPGSPMLAVLGAYGGLARSVIPLSVQLGRAWEEEWSGPCSQQEAAWWEDWHLPPEQRRQLDALTERLVIVGSVVVMVLNRGERAH</sequence>
<evidence type="ECO:0000313" key="1">
    <source>
        <dbReference type="EMBL" id="MBO0654984.1"/>
    </source>
</evidence>
<protein>
    <submittedName>
        <fullName evidence="1">Uncharacterized protein</fullName>
    </submittedName>
</protein>
<organism evidence="1 2">
    <name type="scientific">Streptomyces triculaminicus</name>
    <dbReference type="NCBI Taxonomy" id="2816232"/>
    <lineage>
        <taxon>Bacteria</taxon>
        <taxon>Bacillati</taxon>
        <taxon>Actinomycetota</taxon>
        <taxon>Actinomycetes</taxon>
        <taxon>Kitasatosporales</taxon>
        <taxon>Streptomycetaceae</taxon>
        <taxon>Streptomyces</taxon>
    </lineage>
</organism>